<dbReference type="AlphaFoldDB" id="A0A5C3QPQ3"/>
<dbReference type="EMBL" id="ML178821">
    <property type="protein sequence ID" value="TFL02800.1"/>
    <property type="molecule type" value="Genomic_DNA"/>
</dbReference>
<evidence type="ECO:0008006" key="4">
    <source>
        <dbReference type="Google" id="ProtNLM"/>
    </source>
</evidence>
<name>A0A5C3QPQ3_9AGAR</name>
<reference evidence="2 3" key="1">
    <citation type="journal article" date="2019" name="Nat. Ecol. Evol.">
        <title>Megaphylogeny resolves global patterns of mushroom evolution.</title>
        <authorList>
            <person name="Varga T."/>
            <person name="Krizsan K."/>
            <person name="Foldi C."/>
            <person name="Dima B."/>
            <person name="Sanchez-Garcia M."/>
            <person name="Sanchez-Ramirez S."/>
            <person name="Szollosi G.J."/>
            <person name="Szarkandi J.G."/>
            <person name="Papp V."/>
            <person name="Albert L."/>
            <person name="Andreopoulos W."/>
            <person name="Angelini C."/>
            <person name="Antonin V."/>
            <person name="Barry K.W."/>
            <person name="Bougher N.L."/>
            <person name="Buchanan P."/>
            <person name="Buyck B."/>
            <person name="Bense V."/>
            <person name="Catcheside P."/>
            <person name="Chovatia M."/>
            <person name="Cooper J."/>
            <person name="Damon W."/>
            <person name="Desjardin D."/>
            <person name="Finy P."/>
            <person name="Geml J."/>
            <person name="Haridas S."/>
            <person name="Hughes K."/>
            <person name="Justo A."/>
            <person name="Karasinski D."/>
            <person name="Kautmanova I."/>
            <person name="Kiss B."/>
            <person name="Kocsube S."/>
            <person name="Kotiranta H."/>
            <person name="LaButti K.M."/>
            <person name="Lechner B.E."/>
            <person name="Liimatainen K."/>
            <person name="Lipzen A."/>
            <person name="Lukacs Z."/>
            <person name="Mihaltcheva S."/>
            <person name="Morgado L.N."/>
            <person name="Niskanen T."/>
            <person name="Noordeloos M.E."/>
            <person name="Ohm R.A."/>
            <person name="Ortiz-Santana B."/>
            <person name="Ovrebo C."/>
            <person name="Racz N."/>
            <person name="Riley R."/>
            <person name="Savchenko A."/>
            <person name="Shiryaev A."/>
            <person name="Soop K."/>
            <person name="Spirin V."/>
            <person name="Szebenyi C."/>
            <person name="Tomsovsky M."/>
            <person name="Tulloss R.E."/>
            <person name="Uehling J."/>
            <person name="Grigoriev I.V."/>
            <person name="Vagvolgyi C."/>
            <person name="Papp T."/>
            <person name="Martin F.M."/>
            <person name="Miettinen O."/>
            <person name="Hibbett D.S."/>
            <person name="Nagy L.G."/>
        </authorList>
    </citation>
    <scope>NUCLEOTIDE SEQUENCE [LARGE SCALE GENOMIC DNA]</scope>
    <source>
        <strain evidence="2 3">CBS 309.79</strain>
    </source>
</reference>
<evidence type="ECO:0000313" key="3">
    <source>
        <dbReference type="Proteomes" id="UP000305067"/>
    </source>
</evidence>
<evidence type="ECO:0000313" key="2">
    <source>
        <dbReference type="EMBL" id="TFL02800.1"/>
    </source>
</evidence>
<organism evidence="2 3">
    <name type="scientific">Pterulicium gracile</name>
    <dbReference type="NCBI Taxonomy" id="1884261"/>
    <lineage>
        <taxon>Eukaryota</taxon>
        <taxon>Fungi</taxon>
        <taxon>Dikarya</taxon>
        <taxon>Basidiomycota</taxon>
        <taxon>Agaricomycotina</taxon>
        <taxon>Agaricomycetes</taxon>
        <taxon>Agaricomycetidae</taxon>
        <taxon>Agaricales</taxon>
        <taxon>Pleurotineae</taxon>
        <taxon>Pterulaceae</taxon>
        <taxon>Pterulicium</taxon>
    </lineage>
</organism>
<dbReference type="Proteomes" id="UP000305067">
    <property type="component" value="Unassembled WGS sequence"/>
</dbReference>
<keyword evidence="1" id="KW-0732">Signal</keyword>
<protein>
    <recommendedName>
        <fullName evidence="4">Fungal-type protein kinase domain-containing protein</fullName>
    </recommendedName>
</protein>
<accession>A0A5C3QPQ3</accession>
<evidence type="ECO:0000256" key="1">
    <source>
        <dbReference type="SAM" id="SignalP"/>
    </source>
</evidence>
<feature type="signal peptide" evidence="1">
    <location>
        <begin position="1"/>
        <end position="19"/>
    </location>
</feature>
<dbReference type="OrthoDB" id="4158114at2759"/>
<keyword evidence="3" id="KW-1185">Reference proteome</keyword>
<feature type="chain" id="PRO_5022694076" description="Fungal-type protein kinase domain-containing protein" evidence="1">
    <location>
        <begin position="20"/>
        <end position="331"/>
    </location>
</feature>
<sequence length="331" mass="37527">MSPYGRQTTLLLLFPTTISHPLLSTFPPFKPTPHPTIVTKQDERTLEKVQLGAKSNFSLRELAHRALKYSNERSRAHEELMRMPTRYAEMSKEFARLAERPQEGREMISYGTEGSSASLHTSGVNKWTRDPKLLFETLDNQDEALFGKTPSTPEEDNPKASRAFDKYYTNISARRNTEIQPTLPQDATSRPPLSLLKLLASNVPITVLGEWWHRVYLTVVGAVDSDDEELFIVALDWKSDTETREHLKWDAVQELVEGDDGDTRFGEVVQSFYVDAVHERRSVDVTSATSLRASDQNWIKPATACCNQLSSPSRHALFELWCMPGKRISSS</sequence>
<proteinExistence type="predicted"/>
<gene>
    <name evidence="2" type="ORF">BDV98DRAFT_643316</name>
</gene>